<feature type="compositionally biased region" description="Gly residues" evidence="2">
    <location>
        <begin position="158"/>
        <end position="174"/>
    </location>
</feature>
<proteinExistence type="predicted"/>
<feature type="compositionally biased region" description="Low complexity" evidence="2">
    <location>
        <begin position="23"/>
        <end position="39"/>
    </location>
</feature>
<feature type="coiled-coil region" evidence="1">
    <location>
        <begin position="412"/>
        <end position="439"/>
    </location>
</feature>
<keyword evidence="3" id="KW-1185">Reference proteome</keyword>
<reference evidence="4" key="1">
    <citation type="submission" date="2025-08" db="UniProtKB">
        <authorList>
            <consortium name="RefSeq"/>
        </authorList>
    </citation>
    <scope>IDENTIFICATION</scope>
    <source>
        <strain evidence="4">15085-1641.00</strain>
        <tissue evidence="4">Whole body</tissue>
    </source>
</reference>
<feature type="compositionally biased region" description="Basic residues" evidence="2">
    <location>
        <begin position="217"/>
        <end position="229"/>
    </location>
</feature>
<name>A0A6J1LHG6_DROHY</name>
<protein>
    <submittedName>
        <fullName evidence="4">Uncharacterized protein</fullName>
    </submittedName>
</protein>
<accession>A0A6J1LHG6</accession>
<dbReference type="GeneID" id="111596541"/>
<dbReference type="KEGG" id="dhe:111596541"/>
<organism evidence="3 4">
    <name type="scientific">Drosophila hydei</name>
    <name type="common">Fruit fly</name>
    <dbReference type="NCBI Taxonomy" id="7224"/>
    <lineage>
        <taxon>Eukaryota</taxon>
        <taxon>Metazoa</taxon>
        <taxon>Ecdysozoa</taxon>
        <taxon>Arthropoda</taxon>
        <taxon>Hexapoda</taxon>
        <taxon>Insecta</taxon>
        <taxon>Pterygota</taxon>
        <taxon>Neoptera</taxon>
        <taxon>Endopterygota</taxon>
        <taxon>Diptera</taxon>
        <taxon>Brachycera</taxon>
        <taxon>Muscomorpha</taxon>
        <taxon>Ephydroidea</taxon>
        <taxon>Drosophilidae</taxon>
        <taxon>Drosophila</taxon>
    </lineage>
</organism>
<feature type="compositionally biased region" description="Polar residues" evidence="2">
    <location>
        <begin position="54"/>
        <end position="78"/>
    </location>
</feature>
<dbReference type="OMA" id="WAGHRYL"/>
<keyword evidence="1" id="KW-0175">Coiled coil</keyword>
<evidence type="ECO:0000256" key="1">
    <source>
        <dbReference type="SAM" id="Coils"/>
    </source>
</evidence>
<evidence type="ECO:0000313" key="4">
    <source>
        <dbReference type="RefSeq" id="XP_023166581.2"/>
    </source>
</evidence>
<feature type="compositionally biased region" description="Low complexity" evidence="2">
    <location>
        <begin position="86"/>
        <end position="98"/>
    </location>
</feature>
<evidence type="ECO:0000313" key="3">
    <source>
        <dbReference type="Proteomes" id="UP000504633"/>
    </source>
</evidence>
<sequence>MDYKSPTEQSARRRRSHGLVHAQQQQQQQQPQPQQQPHQQTRKGTAHQERAAGSQLTSRSKAAAKQNTMPSKSWTNPMSVAVVPPSRHSNSNSSSKASGRGKKHTRCTSARELQRDVQRPPLTPPPATARVAFGRSCPGALSTLAMEQMPVTSLLRRSGGGGGGGGGGVVGGVGTSSSSSNQKFRQDTPRPKALQMAHDQLELQLTRIEMEATTPPPRRRKPPPAKTVRRQMEHPPPVPTVTPLSSARGHNSGRARAGEQPDAAASAERVVPLTQNPHLLPPEQRLALLDLLSHGDSHEPEIVNPSTDAMRLTLQMLPLALTPGNSPYIERFWEGHRYLKERQRLHQQLQPDDLRYKEVKILRSPNGQLFLSKTLEDELKDEKHVLDYIESELQREQPPAVLPEHTARHRQALDERAELDRQKQQVSEWRAEQRFAEQKQEEQQVTKRMLKKAKLIKRQKQEQAIWRGNREQQQPQQQPQRKPRLLEQQLDPNVDLELDLGVVLQLPQKSEQKPKVVIKQTDDSTAKILNVNQKLEVQPGNNNVKRVNDGEDAPIQELDDDLVDTREQRRQFQNLCQSSHLYGNANCLTPWTLFSNITNNLVDQMTRNLDDDLHRSIASFIKDLVDNETN</sequence>
<feature type="region of interest" description="Disordered" evidence="2">
    <location>
        <begin position="152"/>
        <end position="192"/>
    </location>
</feature>
<feature type="region of interest" description="Disordered" evidence="2">
    <location>
        <begin position="1"/>
        <end position="133"/>
    </location>
</feature>
<evidence type="ECO:0000256" key="2">
    <source>
        <dbReference type="SAM" id="MobiDB-lite"/>
    </source>
</evidence>
<feature type="compositionally biased region" description="Low complexity" evidence="2">
    <location>
        <begin position="471"/>
        <end position="483"/>
    </location>
</feature>
<feature type="region of interest" description="Disordered" evidence="2">
    <location>
        <begin position="461"/>
        <end position="483"/>
    </location>
</feature>
<dbReference type="OrthoDB" id="7873088at2759"/>
<feature type="region of interest" description="Disordered" evidence="2">
    <location>
        <begin position="209"/>
        <end position="264"/>
    </location>
</feature>
<dbReference type="RefSeq" id="XP_023166581.2">
    <property type="nucleotide sequence ID" value="XM_023310813.2"/>
</dbReference>
<gene>
    <name evidence="4" type="primary">LOC111596541</name>
</gene>
<dbReference type="AlphaFoldDB" id="A0A6J1LHG6"/>
<dbReference type="Proteomes" id="UP000504633">
    <property type="component" value="Unplaced"/>
</dbReference>